<organism evidence="1 2">
    <name type="scientific">Pseudidiomarina maritima</name>
    <dbReference type="NCBI Taxonomy" id="519453"/>
    <lineage>
        <taxon>Bacteria</taxon>
        <taxon>Pseudomonadati</taxon>
        <taxon>Pseudomonadota</taxon>
        <taxon>Gammaproteobacteria</taxon>
        <taxon>Alteromonadales</taxon>
        <taxon>Idiomarinaceae</taxon>
        <taxon>Pseudidiomarina</taxon>
    </lineage>
</organism>
<dbReference type="Proteomes" id="UP000199424">
    <property type="component" value="Unassembled WGS sequence"/>
</dbReference>
<evidence type="ECO:0000313" key="2">
    <source>
        <dbReference type="Proteomes" id="UP000199424"/>
    </source>
</evidence>
<dbReference type="Gene3D" id="3.40.190.10">
    <property type="entry name" value="Periplasmic binding protein-like II"/>
    <property type="match status" value="1"/>
</dbReference>
<evidence type="ECO:0000313" key="1">
    <source>
        <dbReference type="EMBL" id="SFR47174.1"/>
    </source>
</evidence>
<accession>A0A1I6GY44</accession>
<reference evidence="2" key="1">
    <citation type="submission" date="2016-10" db="EMBL/GenBank/DDBJ databases">
        <authorList>
            <person name="Varghese N."/>
            <person name="Submissions S."/>
        </authorList>
    </citation>
    <scope>NUCLEOTIDE SEQUENCE [LARGE SCALE GENOMIC DNA]</scope>
    <source>
        <strain evidence="2">CGMCC 1.7285</strain>
    </source>
</reference>
<sequence>MKKNLWFTAVSLFLLVGCQPPQEPINVVGNSWLGYQPLYAQHVLHPEQQPSNVHLTMLVSDISVIRMLTNQAASVAMLSLDNAISLNSRTDLDFCIALALSSSDGADAILTRPDFVPQLKTDAPIRVGMEDSALARYVVSRWLEEHNIDPSRVNRMIVLPPGQETALNTNLVDVIATYAPFTQNLVEHGAEVIFSSREIPDEIIDTVVVRKATWQQYHDRLLPLVTTSWDTALAQAKVPNSDIFNALMKLSDLSDEELNTLMAQLKFYNANQSREFLKTGYSDVSKKVAAHLQESGMFEVPKMLPPCQGVL</sequence>
<dbReference type="RefSeq" id="WP_092856752.1">
    <property type="nucleotide sequence ID" value="NZ_FOYU01000001.1"/>
</dbReference>
<dbReference type="PROSITE" id="PS51257">
    <property type="entry name" value="PROKAR_LIPOPROTEIN"/>
    <property type="match status" value="1"/>
</dbReference>
<dbReference type="Pfam" id="PF13379">
    <property type="entry name" value="NMT1_2"/>
    <property type="match status" value="1"/>
</dbReference>
<gene>
    <name evidence="1" type="ORF">SAMN04488070_1379</name>
</gene>
<keyword evidence="2" id="KW-1185">Reference proteome</keyword>
<dbReference type="AlphaFoldDB" id="A0A1I6GY44"/>
<protein>
    <submittedName>
        <fullName evidence="1">NMT1-like family protein</fullName>
    </submittedName>
</protein>
<dbReference type="EMBL" id="FOYU01000001">
    <property type="protein sequence ID" value="SFR47174.1"/>
    <property type="molecule type" value="Genomic_DNA"/>
</dbReference>
<name>A0A1I6GY44_9GAMM</name>
<proteinExistence type="predicted"/>